<feature type="region of interest" description="Disordered" evidence="1">
    <location>
        <begin position="1"/>
        <end position="75"/>
    </location>
</feature>
<name>A0A6J4UE88_9BACT</name>
<reference evidence="2" key="1">
    <citation type="submission" date="2020-02" db="EMBL/GenBank/DDBJ databases">
        <authorList>
            <person name="Meier V. D."/>
        </authorList>
    </citation>
    <scope>NUCLEOTIDE SEQUENCE</scope>
    <source>
        <strain evidence="2">AVDCRST_MAG49</strain>
    </source>
</reference>
<feature type="non-terminal residue" evidence="2">
    <location>
        <position position="1"/>
    </location>
</feature>
<accession>A0A6J4UE88</accession>
<dbReference type="AlphaFoldDB" id="A0A6J4UE88"/>
<dbReference type="EMBL" id="CADCWG010000094">
    <property type="protein sequence ID" value="CAA9548122.1"/>
    <property type="molecule type" value="Genomic_DNA"/>
</dbReference>
<gene>
    <name evidence="2" type="ORF">AVDCRST_MAG49-1533</name>
</gene>
<sequence length="75" mass="7772">GRARPGQDPGSGRTLAGAVCGPSGQRPGEHPDSVSARRAGQDAGTTARDRAGTLAASRPCRVPPRSVRRVQREDL</sequence>
<organism evidence="2">
    <name type="scientific">uncultured Thermomicrobiales bacterium</name>
    <dbReference type="NCBI Taxonomy" id="1645740"/>
    <lineage>
        <taxon>Bacteria</taxon>
        <taxon>Pseudomonadati</taxon>
        <taxon>Thermomicrobiota</taxon>
        <taxon>Thermomicrobia</taxon>
        <taxon>Thermomicrobiales</taxon>
        <taxon>environmental samples</taxon>
    </lineage>
</organism>
<protein>
    <submittedName>
        <fullName evidence="2">Uncharacterized protein</fullName>
    </submittedName>
</protein>
<proteinExistence type="predicted"/>
<feature type="non-terminal residue" evidence="2">
    <location>
        <position position="75"/>
    </location>
</feature>
<evidence type="ECO:0000256" key="1">
    <source>
        <dbReference type="SAM" id="MobiDB-lite"/>
    </source>
</evidence>
<evidence type="ECO:0000313" key="2">
    <source>
        <dbReference type="EMBL" id="CAA9548122.1"/>
    </source>
</evidence>